<dbReference type="InterPro" id="IPR016084">
    <property type="entry name" value="Haem_Oase-like_multi-hlx"/>
</dbReference>
<name>A0AAJ0DBQ2_9PEZI</name>
<organism evidence="3 4">
    <name type="scientific">Extremus antarcticus</name>
    <dbReference type="NCBI Taxonomy" id="702011"/>
    <lineage>
        <taxon>Eukaryota</taxon>
        <taxon>Fungi</taxon>
        <taxon>Dikarya</taxon>
        <taxon>Ascomycota</taxon>
        <taxon>Pezizomycotina</taxon>
        <taxon>Dothideomycetes</taxon>
        <taxon>Dothideomycetidae</taxon>
        <taxon>Mycosphaerellales</taxon>
        <taxon>Extremaceae</taxon>
        <taxon>Extremus</taxon>
    </lineage>
</organism>
<dbReference type="AlphaFoldDB" id="A0AAJ0DBQ2"/>
<gene>
    <name evidence="3" type="primary">THI20</name>
    <name evidence="3" type="ORF">LTR09_007907</name>
</gene>
<dbReference type="GO" id="GO:0008972">
    <property type="term" value="F:phosphomethylpyrimidine kinase activity"/>
    <property type="evidence" value="ECO:0007669"/>
    <property type="project" value="InterPro"/>
</dbReference>
<keyword evidence="3" id="KW-0808">Transferase</keyword>
<dbReference type="Gene3D" id="3.40.1190.20">
    <property type="match status" value="1"/>
</dbReference>
<dbReference type="InterPro" id="IPR004399">
    <property type="entry name" value="HMP/HMP-P_kinase_dom"/>
</dbReference>
<evidence type="ECO:0000313" key="4">
    <source>
        <dbReference type="Proteomes" id="UP001271007"/>
    </source>
</evidence>
<comment type="caution">
    <text evidence="3">The sequence shown here is derived from an EMBL/GenBank/DDBJ whole genome shotgun (WGS) entry which is preliminary data.</text>
</comment>
<dbReference type="InterPro" id="IPR032675">
    <property type="entry name" value="LRR_dom_sf"/>
</dbReference>
<keyword evidence="4" id="KW-1185">Reference proteome</keyword>
<dbReference type="Gene3D" id="3.80.10.10">
    <property type="entry name" value="Ribonuclease Inhibitor"/>
    <property type="match status" value="2"/>
</dbReference>
<protein>
    <submittedName>
        <fullName evidence="3">Trifunctional hydroxymethylpyrimidine kinase/phosphomethylpyrimidine kinase/thiaminase</fullName>
    </submittedName>
</protein>
<sequence length="947" mass="104865">MLDLRDLGDLLEDDKFRGKISKIFFAGDLSRFHSTLPVPAKRRGMGAPRLDRDKIITALGDEISQQAPLLEALSEPALLSTLSTALLTWTPRLGSLRRLELFDARAFEDETIRNLLHAHCPNLEAITVYRSSNLTETDHALASFIGGMPADRLTHLEILGDIGIATETCLALNGHGKSLTTFRLRLSDEGIMALALLQSCVSLETLSFGSERGYAVDLMATQNDVYQAIVQWLKSCTKLKSLEIYNITSAPQLCSPILLSPSITLEDLSINATEENTYVVKDHRDFHRAMTQQPSLRKLQLRADPEPPELQDIELLMNTFCSLQGLLQLTLIRVSDYFKNEHLKVIADSLPELESLYIGGFGATDAALTDLVRLNHLNTLTISSLTRFTFEGVSHFIEQLGDGNKGLSFSIESADADYAISEEEQEVLRELIYAKVGGRFEYQLFRVALVDKAHSGTAMDYAVYSQHPEPFGPEQGMRIGDVDSSGGAGLEADQKVIAAHGCYAMTAQAALTAQNTQGVRAIHEVPSDFVRQQIEACVEDIGVDVVKTGMLASASTISVVAEQIKKHKLGLTVVDPVMVATTGSRLLAEVAVRTMCEELLPKTYILTPNIPEAKLLLEKAGQQAVEVQDLDGLTKLASALHKLGPKYVLLKGGHIPLTLDGRVAKSDEDKHVVANVLVGDGVLEIVKSKYQRSRNTHGTGCSLAYPALLSVRTSIKLEDYIYLTLGSGSFIEYVLDREDVKPAWHDYTHHEFVRRMGDGTLPEESFKYYMIQDYLYLIHFARANALAGYKTKSLDHIAGAASIVTHIRQEINLHINECREFGLTQEQMEQYPESLACTAYSRFCLDIGQSEDWLALQISLLPCLLGYGMIAKRLHDEQPKDSPQKNRYKTWIDNYVAVDYSAAVEKGCALIEEHAGKQSPSRVEELVKIFVQATRLETGFWDMASKP</sequence>
<dbReference type="SUPFAM" id="SSF52047">
    <property type="entry name" value="RNI-like"/>
    <property type="match status" value="1"/>
</dbReference>
<dbReference type="PANTHER" id="PTHR20858:SF17">
    <property type="entry name" value="HYDROXYMETHYLPYRIMIDINE_PHOSPHOMETHYLPYRIMIDINE KINASE THI20-RELATED"/>
    <property type="match status" value="1"/>
</dbReference>
<keyword evidence="3" id="KW-0418">Kinase</keyword>
<dbReference type="SUPFAM" id="SSF53613">
    <property type="entry name" value="Ribokinase-like"/>
    <property type="match status" value="1"/>
</dbReference>
<reference evidence="3" key="1">
    <citation type="submission" date="2023-04" db="EMBL/GenBank/DDBJ databases">
        <title>Black Yeasts Isolated from many extreme environments.</title>
        <authorList>
            <person name="Coleine C."/>
            <person name="Stajich J.E."/>
            <person name="Selbmann L."/>
        </authorList>
    </citation>
    <scope>NUCLEOTIDE SEQUENCE</scope>
    <source>
        <strain evidence="3">CCFEE 5312</strain>
    </source>
</reference>
<dbReference type="InterPro" id="IPR013749">
    <property type="entry name" value="PM/HMP-P_kinase-1"/>
</dbReference>
<dbReference type="SUPFAM" id="SSF48613">
    <property type="entry name" value="Heme oxygenase-like"/>
    <property type="match status" value="1"/>
</dbReference>
<dbReference type="EMBL" id="JAWDJX010000029">
    <property type="protein sequence ID" value="KAK3050830.1"/>
    <property type="molecule type" value="Genomic_DNA"/>
</dbReference>
<dbReference type="FunFam" id="1.20.910.10:FF:000003">
    <property type="entry name" value="Hydroxymethylpyrimidine/phosphomethylpyrimidine kinase THI20"/>
    <property type="match status" value="1"/>
</dbReference>
<dbReference type="GO" id="GO:0005829">
    <property type="term" value="C:cytosol"/>
    <property type="evidence" value="ECO:0007669"/>
    <property type="project" value="TreeGrafter"/>
</dbReference>
<evidence type="ECO:0000259" key="1">
    <source>
        <dbReference type="Pfam" id="PF03070"/>
    </source>
</evidence>
<accession>A0AAJ0DBQ2</accession>
<evidence type="ECO:0000313" key="3">
    <source>
        <dbReference type="EMBL" id="KAK3050830.1"/>
    </source>
</evidence>
<dbReference type="PANTHER" id="PTHR20858">
    <property type="entry name" value="PHOSPHOMETHYLPYRIMIDINE KINASE"/>
    <property type="match status" value="1"/>
</dbReference>
<dbReference type="InterPro" id="IPR027574">
    <property type="entry name" value="Thiaminase_II"/>
</dbReference>
<dbReference type="GO" id="GO:0009228">
    <property type="term" value="P:thiamine biosynthetic process"/>
    <property type="evidence" value="ECO:0007669"/>
    <property type="project" value="InterPro"/>
</dbReference>
<dbReference type="CDD" id="cd01169">
    <property type="entry name" value="HMPP_kinase"/>
    <property type="match status" value="1"/>
</dbReference>
<dbReference type="Pfam" id="PF08543">
    <property type="entry name" value="Phos_pyr_kin"/>
    <property type="match status" value="1"/>
</dbReference>
<proteinExistence type="predicted"/>
<dbReference type="InterPro" id="IPR029056">
    <property type="entry name" value="Ribokinase-like"/>
</dbReference>
<dbReference type="InterPro" id="IPR004305">
    <property type="entry name" value="Thiaminase-2/PQQC"/>
</dbReference>
<dbReference type="GO" id="GO:0050334">
    <property type="term" value="F:thiaminase activity"/>
    <property type="evidence" value="ECO:0007669"/>
    <property type="project" value="InterPro"/>
</dbReference>
<dbReference type="GO" id="GO:0008902">
    <property type="term" value="F:hydroxymethylpyrimidine kinase activity"/>
    <property type="evidence" value="ECO:0007669"/>
    <property type="project" value="TreeGrafter"/>
</dbReference>
<dbReference type="Proteomes" id="UP001271007">
    <property type="component" value="Unassembled WGS sequence"/>
</dbReference>
<dbReference type="Pfam" id="PF03070">
    <property type="entry name" value="TENA_THI-4"/>
    <property type="match status" value="1"/>
</dbReference>
<feature type="domain" description="Pyridoxamine kinase/Phosphomethylpyrimidine kinase" evidence="2">
    <location>
        <begin position="483"/>
        <end position="704"/>
    </location>
</feature>
<feature type="domain" description="Thiaminase-2/PQQC" evidence="1">
    <location>
        <begin position="739"/>
        <end position="945"/>
    </location>
</feature>
<dbReference type="NCBIfam" id="TIGR04306">
    <property type="entry name" value="salvage_TenA"/>
    <property type="match status" value="1"/>
</dbReference>
<dbReference type="Gene3D" id="1.20.910.10">
    <property type="entry name" value="Heme oxygenase-like"/>
    <property type="match status" value="1"/>
</dbReference>
<dbReference type="CDD" id="cd19367">
    <property type="entry name" value="TenA_C_ScTHI20-like"/>
    <property type="match status" value="1"/>
</dbReference>
<evidence type="ECO:0000259" key="2">
    <source>
        <dbReference type="Pfam" id="PF08543"/>
    </source>
</evidence>